<dbReference type="InterPro" id="IPR053147">
    <property type="entry name" value="Hsp_HslJ-like"/>
</dbReference>
<reference evidence="2 3" key="1">
    <citation type="submission" date="2020-08" db="EMBL/GenBank/DDBJ databases">
        <title>Sphingomonas sp. sand1-3 16S ribosomal RNA gene Genome sequencing and assembly.</title>
        <authorList>
            <person name="Kang M."/>
        </authorList>
    </citation>
    <scope>NUCLEOTIDE SEQUENCE [LARGE SCALE GENOMIC DNA]</scope>
    <source>
        <strain evidence="3">sand1-3</strain>
    </source>
</reference>
<evidence type="ECO:0000313" key="2">
    <source>
        <dbReference type="EMBL" id="QNM83030.1"/>
    </source>
</evidence>
<organism evidence="2 3">
    <name type="scientific">Sphingomonas sabuli</name>
    <dbReference type="NCBI Taxonomy" id="2764186"/>
    <lineage>
        <taxon>Bacteria</taxon>
        <taxon>Pseudomonadati</taxon>
        <taxon>Pseudomonadota</taxon>
        <taxon>Alphaproteobacteria</taxon>
        <taxon>Sphingomonadales</taxon>
        <taxon>Sphingomonadaceae</taxon>
        <taxon>Sphingomonas</taxon>
    </lineage>
</organism>
<evidence type="ECO:0000259" key="1">
    <source>
        <dbReference type="Pfam" id="PF03724"/>
    </source>
</evidence>
<dbReference type="PROSITE" id="PS51257">
    <property type="entry name" value="PROKAR_LIPOPROTEIN"/>
    <property type="match status" value="1"/>
</dbReference>
<dbReference type="Gene3D" id="2.40.128.270">
    <property type="match status" value="1"/>
</dbReference>
<feature type="domain" description="DUF306" evidence="1">
    <location>
        <begin position="127"/>
        <end position="227"/>
    </location>
</feature>
<dbReference type="Pfam" id="PF03724">
    <property type="entry name" value="META"/>
    <property type="match status" value="1"/>
</dbReference>
<proteinExistence type="predicted"/>
<dbReference type="PANTHER" id="PTHR35535">
    <property type="entry name" value="HEAT SHOCK PROTEIN HSLJ"/>
    <property type="match status" value="1"/>
</dbReference>
<evidence type="ECO:0000313" key="3">
    <source>
        <dbReference type="Proteomes" id="UP000515861"/>
    </source>
</evidence>
<dbReference type="RefSeq" id="WP_187479985.1">
    <property type="nucleotide sequence ID" value="NZ_CP060697.1"/>
</dbReference>
<sequence>MIRAHHLAIVPLALGLAGCLSHPLPPPAPFHAYGKDSAWDLIIDDRNITFIAAGQQPVVQAKPPAIIGIAGEIYKTPRINVNTVHGTCTASGRTYRDSVQVTVDGKAYEGCGGEAGGAVAEGVPGGALEGRAWRVVEINGRPTPAAGDYSLSFRSDGRLGAKFGCNSIGGSFVRTGAVVTAGEMMATRMACADPAGSFEADGLKVLDQPMTLSWNGSSAVLSNAIGRIVLAPAS</sequence>
<dbReference type="InterPro" id="IPR005184">
    <property type="entry name" value="DUF306_Meta_HslJ"/>
</dbReference>
<dbReference type="KEGG" id="ssau:H8M03_01305"/>
<gene>
    <name evidence="2" type="ORF">H8M03_01305</name>
</gene>
<protein>
    <submittedName>
        <fullName evidence="2">META domain-containing protein</fullName>
    </submittedName>
</protein>
<keyword evidence="3" id="KW-1185">Reference proteome</keyword>
<dbReference type="PANTHER" id="PTHR35535:SF2">
    <property type="entry name" value="DUF306 DOMAIN-CONTAINING PROTEIN"/>
    <property type="match status" value="1"/>
</dbReference>
<dbReference type="InterPro" id="IPR038670">
    <property type="entry name" value="HslJ-like_sf"/>
</dbReference>
<dbReference type="AlphaFoldDB" id="A0A7G9L331"/>
<name>A0A7G9L331_9SPHN</name>
<dbReference type="EMBL" id="CP060697">
    <property type="protein sequence ID" value="QNM83030.1"/>
    <property type="molecule type" value="Genomic_DNA"/>
</dbReference>
<dbReference type="Proteomes" id="UP000515861">
    <property type="component" value="Chromosome"/>
</dbReference>
<accession>A0A7G9L331</accession>